<keyword evidence="1" id="KW-0732">Signal</keyword>
<accession>A0ABS8WSG9</accession>
<comment type="caution">
    <text evidence="2">The sequence shown here is derived from an EMBL/GenBank/DDBJ whole genome shotgun (WGS) entry which is preliminary data.</text>
</comment>
<name>A0ABS8WSG9_DATST</name>
<evidence type="ECO:0000313" key="3">
    <source>
        <dbReference type="Proteomes" id="UP000823775"/>
    </source>
</evidence>
<sequence length="115" mass="12383">MLKALILLRVARLTTSSTLCVAPIAVVPLLCVAPGRAALVPTLRVRTYAGWPARCHLRSERAALGPRRTHCRTGRSAPHAWRCAKLLLRRVLHCIEGPVPCASGRTGMAVRCAVG</sequence>
<keyword evidence="3" id="KW-1185">Reference proteome</keyword>
<dbReference type="EMBL" id="JACEIK010010287">
    <property type="protein sequence ID" value="MCE3215101.1"/>
    <property type="molecule type" value="Genomic_DNA"/>
</dbReference>
<organism evidence="2 3">
    <name type="scientific">Datura stramonium</name>
    <name type="common">Jimsonweed</name>
    <name type="synonym">Common thornapple</name>
    <dbReference type="NCBI Taxonomy" id="4076"/>
    <lineage>
        <taxon>Eukaryota</taxon>
        <taxon>Viridiplantae</taxon>
        <taxon>Streptophyta</taxon>
        <taxon>Embryophyta</taxon>
        <taxon>Tracheophyta</taxon>
        <taxon>Spermatophyta</taxon>
        <taxon>Magnoliopsida</taxon>
        <taxon>eudicotyledons</taxon>
        <taxon>Gunneridae</taxon>
        <taxon>Pentapetalae</taxon>
        <taxon>asterids</taxon>
        <taxon>lamiids</taxon>
        <taxon>Solanales</taxon>
        <taxon>Solanaceae</taxon>
        <taxon>Solanoideae</taxon>
        <taxon>Datureae</taxon>
        <taxon>Datura</taxon>
    </lineage>
</organism>
<dbReference type="Proteomes" id="UP000823775">
    <property type="component" value="Unassembled WGS sequence"/>
</dbReference>
<reference evidence="2 3" key="1">
    <citation type="journal article" date="2021" name="BMC Genomics">
        <title>Datura genome reveals duplications of psychoactive alkaloid biosynthetic genes and high mutation rate following tissue culture.</title>
        <authorList>
            <person name="Rajewski A."/>
            <person name="Carter-House D."/>
            <person name="Stajich J."/>
            <person name="Litt A."/>
        </authorList>
    </citation>
    <scope>NUCLEOTIDE SEQUENCE [LARGE SCALE GENOMIC DNA]</scope>
    <source>
        <strain evidence="2">AR-01</strain>
    </source>
</reference>
<proteinExistence type="predicted"/>
<evidence type="ECO:0000256" key="1">
    <source>
        <dbReference type="SAM" id="SignalP"/>
    </source>
</evidence>
<feature type="signal peptide" evidence="1">
    <location>
        <begin position="1"/>
        <end position="16"/>
    </location>
</feature>
<gene>
    <name evidence="2" type="ORF">HAX54_000811</name>
</gene>
<evidence type="ECO:0000313" key="2">
    <source>
        <dbReference type="EMBL" id="MCE3215101.1"/>
    </source>
</evidence>
<protein>
    <recommendedName>
        <fullName evidence="4">Secreted protein</fullName>
    </recommendedName>
</protein>
<evidence type="ECO:0008006" key="4">
    <source>
        <dbReference type="Google" id="ProtNLM"/>
    </source>
</evidence>
<feature type="chain" id="PRO_5045325656" description="Secreted protein" evidence="1">
    <location>
        <begin position="17"/>
        <end position="115"/>
    </location>
</feature>